<dbReference type="InterPro" id="IPR003445">
    <property type="entry name" value="Cat_transpt"/>
</dbReference>
<keyword evidence="5 8" id="KW-1133">Transmembrane helix</keyword>
<protein>
    <recommendedName>
        <fullName evidence="11">Ktr system potassium uptake protein B</fullName>
    </recommendedName>
</protein>
<proteinExistence type="predicted"/>
<keyword evidence="4 8" id="KW-0812">Transmembrane</keyword>
<name>A0A5S9M7G2_BACIA</name>
<dbReference type="PANTHER" id="PTHR32024:SF4">
    <property type="entry name" value="KTR SYSTEM POTASSIUM UPTAKE PROTEIN D"/>
    <property type="match status" value="1"/>
</dbReference>
<evidence type="ECO:0008006" key="11">
    <source>
        <dbReference type="Google" id="ProtNLM"/>
    </source>
</evidence>
<evidence type="ECO:0000256" key="5">
    <source>
        <dbReference type="ARBA" id="ARBA00022989"/>
    </source>
</evidence>
<accession>A0A5S9M7G2</accession>
<keyword evidence="7 8" id="KW-0472">Membrane</keyword>
<dbReference type="Proteomes" id="UP000464658">
    <property type="component" value="Chromosome"/>
</dbReference>
<dbReference type="GO" id="GO:0005886">
    <property type="term" value="C:plasma membrane"/>
    <property type="evidence" value="ECO:0007669"/>
    <property type="project" value="UniProtKB-SubCell"/>
</dbReference>
<comment type="subcellular location">
    <subcellularLocation>
        <location evidence="1">Cell membrane</location>
        <topology evidence="1">Multi-pass membrane protein</topology>
    </subcellularLocation>
</comment>
<sequence length="91" mass="10110">MMAFILVFGATFLLSLTEHNTLLENLFEVCSAFGTTGLSLGITSDLTVFGKCIIMVVMFIGRIGIPSFLYLIGRRESEANYHYPKERVIIG</sequence>
<feature type="transmembrane region" description="Helical" evidence="8">
    <location>
        <begin position="48"/>
        <end position="72"/>
    </location>
</feature>
<evidence type="ECO:0000256" key="7">
    <source>
        <dbReference type="ARBA" id="ARBA00023136"/>
    </source>
</evidence>
<evidence type="ECO:0000256" key="3">
    <source>
        <dbReference type="ARBA" id="ARBA00022475"/>
    </source>
</evidence>
<dbReference type="GO" id="GO:0030001">
    <property type="term" value="P:metal ion transport"/>
    <property type="evidence" value="ECO:0007669"/>
    <property type="project" value="UniProtKB-ARBA"/>
</dbReference>
<evidence type="ECO:0000313" key="10">
    <source>
        <dbReference type="Proteomes" id="UP000464658"/>
    </source>
</evidence>
<dbReference type="EMBL" id="AP021906">
    <property type="protein sequence ID" value="BBP88785.1"/>
    <property type="molecule type" value="Genomic_DNA"/>
</dbReference>
<dbReference type="Pfam" id="PF02386">
    <property type="entry name" value="TrkH"/>
    <property type="match status" value="1"/>
</dbReference>
<evidence type="ECO:0000256" key="6">
    <source>
        <dbReference type="ARBA" id="ARBA00023065"/>
    </source>
</evidence>
<dbReference type="AlphaFoldDB" id="A0A5S9M7G2"/>
<dbReference type="GO" id="GO:0008324">
    <property type="term" value="F:monoatomic cation transmembrane transporter activity"/>
    <property type="evidence" value="ECO:0007669"/>
    <property type="project" value="InterPro"/>
</dbReference>
<reference evidence="9 10" key="1">
    <citation type="submission" date="2019-12" db="EMBL/GenBank/DDBJ databases">
        <title>Full genome sequence of a Bacillus safensis strain isolated from commercially available natto in Indonesia.</title>
        <authorList>
            <person name="Yoshida M."/>
            <person name="Uomi M."/>
            <person name="Waturangi D."/>
            <person name="Ekaputri J.J."/>
            <person name="Setiamarga D.H.E."/>
        </authorList>
    </citation>
    <scope>NUCLEOTIDE SEQUENCE [LARGE SCALE GENOMIC DNA]</scope>
    <source>
        <strain evidence="9 10">IDN1</strain>
    </source>
</reference>
<evidence type="ECO:0000256" key="4">
    <source>
        <dbReference type="ARBA" id="ARBA00022692"/>
    </source>
</evidence>
<keyword evidence="3" id="KW-1003">Cell membrane</keyword>
<evidence type="ECO:0000313" key="9">
    <source>
        <dbReference type="EMBL" id="BBP88785.1"/>
    </source>
</evidence>
<evidence type="ECO:0000256" key="2">
    <source>
        <dbReference type="ARBA" id="ARBA00022448"/>
    </source>
</evidence>
<evidence type="ECO:0000256" key="8">
    <source>
        <dbReference type="SAM" id="Phobius"/>
    </source>
</evidence>
<gene>
    <name evidence="9" type="ORF">BsIDN1_24030</name>
</gene>
<evidence type="ECO:0000256" key="1">
    <source>
        <dbReference type="ARBA" id="ARBA00004651"/>
    </source>
</evidence>
<keyword evidence="2" id="KW-0813">Transport</keyword>
<keyword evidence="6" id="KW-0406">Ion transport</keyword>
<organism evidence="9 10">
    <name type="scientific">Bacillus safensis</name>
    <dbReference type="NCBI Taxonomy" id="561879"/>
    <lineage>
        <taxon>Bacteria</taxon>
        <taxon>Bacillati</taxon>
        <taxon>Bacillota</taxon>
        <taxon>Bacilli</taxon>
        <taxon>Bacillales</taxon>
        <taxon>Bacillaceae</taxon>
        <taxon>Bacillus</taxon>
    </lineage>
</organism>
<dbReference type="PANTHER" id="PTHR32024">
    <property type="entry name" value="TRK SYSTEM POTASSIUM UPTAKE PROTEIN TRKG-RELATED"/>
    <property type="match status" value="1"/>
</dbReference>